<dbReference type="Proteomes" id="UP000237684">
    <property type="component" value="Unassembled WGS sequence"/>
</dbReference>
<dbReference type="PANTHER" id="PTHR47545">
    <property type="entry name" value="MULTIFUNCTIONAL CCA PROTEIN"/>
    <property type="match status" value="1"/>
</dbReference>
<dbReference type="Pfam" id="PF12627">
    <property type="entry name" value="PolyA_pol_RNAbd"/>
    <property type="match status" value="1"/>
</dbReference>
<dbReference type="GO" id="GO:0005524">
    <property type="term" value="F:ATP binding"/>
    <property type="evidence" value="ECO:0007669"/>
    <property type="project" value="UniProtKB-KW"/>
</dbReference>
<keyword evidence="10 11" id="KW-0694">RNA-binding</keyword>
<dbReference type="InterPro" id="IPR002646">
    <property type="entry name" value="PolA_pol_head_dom"/>
</dbReference>
<dbReference type="InterPro" id="IPR043519">
    <property type="entry name" value="NT_sf"/>
</dbReference>
<keyword evidence="15" id="KW-1185">Reference proteome</keyword>
<evidence type="ECO:0000256" key="9">
    <source>
        <dbReference type="ARBA" id="ARBA00022842"/>
    </source>
</evidence>
<dbReference type="OrthoDB" id="9805698at2"/>
<feature type="domain" description="tRNA nucleotidyltransferase/poly(A) polymerase RNA and SrmB- binding" evidence="13">
    <location>
        <begin position="187"/>
        <end position="247"/>
    </location>
</feature>
<reference evidence="14 15" key="1">
    <citation type="journal article" date="2018" name="Syst. Appl. Microbiol.">
        <title>Abditibacterium utsteinense sp. nov., the first cultivated member of candidate phylum FBP, isolated from ice-free Antarctic soil samples.</title>
        <authorList>
            <person name="Tahon G."/>
            <person name="Tytgat B."/>
            <person name="Lebbe L."/>
            <person name="Carlier A."/>
            <person name="Willems A."/>
        </authorList>
    </citation>
    <scope>NUCLEOTIDE SEQUENCE [LARGE SCALE GENOMIC DNA]</scope>
    <source>
        <strain evidence="14 15">LMG 29911</strain>
    </source>
</reference>
<evidence type="ECO:0000256" key="2">
    <source>
        <dbReference type="ARBA" id="ARBA00022679"/>
    </source>
</evidence>
<evidence type="ECO:0000313" key="14">
    <source>
        <dbReference type="EMBL" id="PQV62774.1"/>
    </source>
</evidence>
<name>A0A2S8SPR3_9BACT</name>
<evidence type="ECO:0000256" key="8">
    <source>
        <dbReference type="ARBA" id="ARBA00022840"/>
    </source>
</evidence>
<comment type="caution">
    <text evidence="14">The sequence shown here is derived from an EMBL/GenBank/DDBJ whole genome shotgun (WGS) entry which is preliminary data.</text>
</comment>
<dbReference type="Gene3D" id="1.10.3090.10">
    <property type="entry name" value="cca-adding enzyme, domain 2"/>
    <property type="match status" value="1"/>
</dbReference>
<evidence type="ECO:0000256" key="4">
    <source>
        <dbReference type="ARBA" id="ARBA00022695"/>
    </source>
</evidence>
<dbReference type="GO" id="GO:0008033">
    <property type="term" value="P:tRNA processing"/>
    <property type="evidence" value="ECO:0007669"/>
    <property type="project" value="UniProtKB-KW"/>
</dbReference>
<dbReference type="Pfam" id="PF01743">
    <property type="entry name" value="PolyA_pol"/>
    <property type="match status" value="1"/>
</dbReference>
<evidence type="ECO:0000256" key="1">
    <source>
        <dbReference type="ARBA" id="ARBA00001946"/>
    </source>
</evidence>
<dbReference type="GO" id="GO:0016779">
    <property type="term" value="F:nucleotidyltransferase activity"/>
    <property type="evidence" value="ECO:0007669"/>
    <property type="project" value="UniProtKB-KW"/>
</dbReference>
<feature type="domain" description="Poly A polymerase head" evidence="12">
    <location>
        <begin position="26"/>
        <end position="162"/>
    </location>
</feature>
<dbReference type="SUPFAM" id="SSF81891">
    <property type="entry name" value="Poly A polymerase C-terminal region-like"/>
    <property type="match status" value="1"/>
</dbReference>
<dbReference type="InParanoid" id="A0A2S8SPR3"/>
<organism evidence="14 15">
    <name type="scientific">Abditibacterium utsteinense</name>
    <dbReference type="NCBI Taxonomy" id="1960156"/>
    <lineage>
        <taxon>Bacteria</taxon>
        <taxon>Pseudomonadati</taxon>
        <taxon>Abditibacteriota</taxon>
        <taxon>Abditibacteriia</taxon>
        <taxon>Abditibacteriales</taxon>
        <taxon>Abditibacteriaceae</taxon>
        <taxon>Abditibacterium</taxon>
    </lineage>
</organism>
<gene>
    <name evidence="14" type="ORF">B1R32_12221</name>
</gene>
<keyword evidence="8" id="KW-0067">ATP-binding</keyword>
<evidence type="ECO:0000256" key="7">
    <source>
        <dbReference type="ARBA" id="ARBA00022800"/>
    </source>
</evidence>
<evidence type="ECO:0000313" key="15">
    <source>
        <dbReference type="Proteomes" id="UP000237684"/>
    </source>
</evidence>
<keyword evidence="6" id="KW-0547">Nucleotide-binding</keyword>
<comment type="cofactor">
    <cofactor evidence="1">
        <name>Mg(2+)</name>
        <dbReference type="ChEBI" id="CHEBI:18420"/>
    </cofactor>
</comment>
<dbReference type="GO" id="GO:0003723">
    <property type="term" value="F:RNA binding"/>
    <property type="evidence" value="ECO:0007669"/>
    <property type="project" value="UniProtKB-KW"/>
</dbReference>
<keyword evidence="9" id="KW-0460">Magnesium</keyword>
<proteinExistence type="inferred from homology"/>
<dbReference type="RefSeq" id="WP_106381084.1">
    <property type="nucleotide sequence ID" value="NZ_NIGF01000022.1"/>
</dbReference>
<accession>A0A2S8SPR3</accession>
<dbReference type="AlphaFoldDB" id="A0A2S8SPR3"/>
<evidence type="ECO:0000256" key="5">
    <source>
        <dbReference type="ARBA" id="ARBA00022723"/>
    </source>
</evidence>
<dbReference type="GO" id="GO:0042245">
    <property type="term" value="P:RNA repair"/>
    <property type="evidence" value="ECO:0007669"/>
    <property type="project" value="UniProtKB-KW"/>
</dbReference>
<evidence type="ECO:0000256" key="6">
    <source>
        <dbReference type="ARBA" id="ARBA00022741"/>
    </source>
</evidence>
<keyword evidence="5" id="KW-0479">Metal-binding</keyword>
<evidence type="ECO:0000256" key="3">
    <source>
        <dbReference type="ARBA" id="ARBA00022694"/>
    </source>
</evidence>
<keyword evidence="3" id="KW-0819">tRNA processing</keyword>
<sequence length="438" mass="49302">MNFETSPLEAKARQVARAAQQLGGRAYLVGGYVRDELLQMTPKDADIEVYGLEASILREMLSRLGRVDCVGESFRVYKLVWHAKVESGEKQRFELDVSLPRRDKKIGAGHKGFEVEGDPFATVEDAARRRDFTLNAILKDPLSGEILDPFGGKSDLEKRLLRAVDGAHFGEDSLRVLRAMQFAARFNFAIEAQTVQICRETPLSDLPKERVWAEWEKWLLKAKNPSVGLQAGAQIGVFARLFPYLETAIMRRGAEMEAALDGAAREKMGLPPEKQVALMLSTLGSFLGWRDTKQLLEDLNIQKMRGENGAFDVRTTVIKLVGVRKTPRDFYARHSEIEDKDFRFFAARVEPDLALRLSRARGDLEAACWFEENLRRLDVFAGPPAPFLLGRHLIEMGMKPGPQIGKIVERVYFLQLCGEVKSLEEAKQFANSTTVEAK</sequence>
<evidence type="ECO:0000256" key="11">
    <source>
        <dbReference type="RuleBase" id="RU003953"/>
    </source>
</evidence>
<dbReference type="InterPro" id="IPR050124">
    <property type="entry name" value="tRNA_CCA-adding_enzyme"/>
</dbReference>
<keyword evidence="7" id="KW-0692">RNA repair</keyword>
<dbReference type="InterPro" id="IPR032828">
    <property type="entry name" value="PolyA_RNA-bd"/>
</dbReference>
<protein>
    <submittedName>
        <fullName evidence="14">tRNA nucleotidyltransferase (CCA-adding enzyme)</fullName>
    </submittedName>
</protein>
<keyword evidence="2 11" id="KW-0808">Transferase</keyword>
<comment type="similarity">
    <text evidence="11">Belongs to the tRNA nucleotidyltransferase/poly(A) polymerase family.</text>
</comment>
<evidence type="ECO:0000256" key="10">
    <source>
        <dbReference type="ARBA" id="ARBA00022884"/>
    </source>
</evidence>
<dbReference type="Gene3D" id="3.30.460.10">
    <property type="entry name" value="Beta Polymerase, domain 2"/>
    <property type="match status" value="1"/>
</dbReference>
<dbReference type="CDD" id="cd05398">
    <property type="entry name" value="NT_ClassII-CCAase"/>
    <property type="match status" value="1"/>
</dbReference>
<evidence type="ECO:0000259" key="13">
    <source>
        <dbReference type="Pfam" id="PF12627"/>
    </source>
</evidence>
<dbReference type="FunCoup" id="A0A2S8SPR3">
    <property type="interactions" value="46"/>
</dbReference>
<dbReference type="GO" id="GO:0046872">
    <property type="term" value="F:metal ion binding"/>
    <property type="evidence" value="ECO:0007669"/>
    <property type="project" value="UniProtKB-KW"/>
</dbReference>
<dbReference type="EMBL" id="NIGF01000022">
    <property type="protein sequence ID" value="PQV62774.1"/>
    <property type="molecule type" value="Genomic_DNA"/>
</dbReference>
<keyword evidence="4" id="KW-0548">Nucleotidyltransferase</keyword>
<dbReference type="SUPFAM" id="SSF81301">
    <property type="entry name" value="Nucleotidyltransferase"/>
    <property type="match status" value="1"/>
</dbReference>
<dbReference type="PANTHER" id="PTHR47545:SF1">
    <property type="entry name" value="MULTIFUNCTIONAL CCA PROTEIN"/>
    <property type="match status" value="1"/>
</dbReference>
<evidence type="ECO:0000259" key="12">
    <source>
        <dbReference type="Pfam" id="PF01743"/>
    </source>
</evidence>